<comment type="caution">
    <text evidence="2">The sequence shown here is derived from an EMBL/GenBank/DDBJ whole genome shotgun (WGS) entry which is preliminary data.</text>
</comment>
<gene>
    <name evidence="2" type="ORF">D5086_0000274200</name>
</gene>
<evidence type="ECO:0000313" key="2">
    <source>
        <dbReference type="EMBL" id="TKR79361.1"/>
    </source>
</evidence>
<protein>
    <recommendedName>
        <fullName evidence="1">DUF7745 domain-containing protein</fullName>
    </recommendedName>
</protein>
<organism evidence="2">
    <name type="scientific">Populus alba</name>
    <name type="common">White poplar</name>
    <dbReference type="NCBI Taxonomy" id="43335"/>
    <lineage>
        <taxon>Eukaryota</taxon>
        <taxon>Viridiplantae</taxon>
        <taxon>Streptophyta</taxon>
        <taxon>Embryophyta</taxon>
        <taxon>Tracheophyta</taxon>
        <taxon>Spermatophyta</taxon>
        <taxon>Magnoliopsida</taxon>
        <taxon>eudicotyledons</taxon>
        <taxon>Gunneridae</taxon>
        <taxon>Pentapetalae</taxon>
        <taxon>rosids</taxon>
        <taxon>fabids</taxon>
        <taxon>Malpighiales</taxon>
        <taxon>Salicaceae</taxon>
        <taxon>Saliceae</taxon>
        <taxon>Populus</taxon>
    </lineage>
</organism>
<accession>A0A4U5NB50</accession>
<dbReference type="AlphaFoldDB" id="A0A4U5NB50"/>
<feature type="domain" description="DUF7745" evidence="1">
    <location>
        <begin position="57"/>
        <end position="176"/>
    </location>
</feature>
<reference evidence="2" key="1">
    <citation type="submission" date="2018-10" db="EMBL/GenBank/DDBJ databases">
        <title>Population genomic analysis revealed the cold adaptation of white poplar.</title>
        <authorList>
            <person name="Liu Y.-J."/>
        </authorList>
    </citation>
    <scope>NUCLEOTIDE SEQUENCE [LARGE SCALE GENOMIC DNA]</scope>
    <source>
        <strain evidence="2">PAL-ZL1</strain>
    </source>
</reference>
<name>A0A4U5NB50_POPAL</name>
<dbReference type="InterPro" id="IPR056647">
    <property type="entry name" value="DUF7745"/>
</dbReference>
<sequence>MVPKTSETTRKAPTKVFLIETETLQQREEDCQIMEANAPTTLRINGKTNDMSQLLLVQDDSIRAMVSYWNMNYCCFTFGPTDLSPTVEEYQSLMESLEPLYYAQAPQKLGVQLGLKATMPKPHIRGETRGWLWSEYELEFYKKPSNKDTNVGRLRIIALEIIGLVRFPVYSNLINYDCKFHG</sequence>
<evidence type="ECO:0000259" key="1">
    <source>
        <dbReference type="Pfam" id="PF24924"/>
    </source>
</evidence>
<proteinExistence type="predicted"/>
<dbReference type="Pfam" id="PF24924">
    <property type="entry name" value="DUF7745"/>
    <property type="match status" value="1"/>
</dbReference>
<dbReference type="EMBL" id="RCHU01001072">
    <property type="protein sequence ID" value="TKR79361.1"/>
    <property type="molecule type" value="Genomic_DNA"/>
</dbReference>